<evidence type="ECO:0000256" key="1">
    <source>
        <dbReference type="ARBA" id="ARBA00008683"/>
    </source>
</evidence>
<dbReference type="InterPro" id="IPR004635">
    <property type="entry name" value="Pept_S49_SppA"/>
</dbReference>
<keyword evidence="2" id="KW-0645">Protease</keyword>
<name>A0ABY8C8Z7_9GAMM</name>
<dbReference type="Gene3D" id="3.90.226.10">
    <property type="entry name" value="2-enoyl-CoA Hydratase, Chain A, domain 1"/>
    <property type="match status" value="2"/>
</dbReference>
<evidence type="ECO:0000259" key="5">
    <source>
        <dbReference type="Pfam" id="PF01343"/>
    </source>
</evidence>
<dbReference type="InterPro" id="IPR047272">
    <property type="entry name" value="S49_SppA_C"/>
</dbReference>
<dbReference type="PANTHER" id="PTHR42987:SF4">
    <property type="entry name" value="PROTEASE SOHB-RELATED"/>
    <property type="match status" value="1"/>
</dbReference>
<organism evidence="6 7">
    <name type="scientific">Thiomicrorhabdus lithotrophica</name>
    <dbReference type="NCBI Taxonomy" id="2949997"/>
    <lineage>
        <taxon>Bacteria</taxon>
        <taxon>Pseudomonadati</taxon>
        <taxon>Pseudomonadota</taxon>
        <taxon>Gammaproteobacteria</taxon>
        <taxon>Thiotrichales</taxon>
        <taxon>Piscirickettsiaceae</taxon>
        <taxon>Thiomicrorhabdus</taxon>
    </lineage>
</organism>
<keyword evidence="3" id="KW-0378">Hydrolase</keyword>
<proteinExistence type="inferred from homology"/>
<dbReference type="InterPro" id="IPR002142">
    <property type="entry name" value="Peptidase_S49"/>
</dbReference>
<evidence type="ECO:0000313" key="6">
    <source>
        <dbReference type="EMBL" id="WEJ62451.1"/>
    </source>
</evidence>
<dbReference type="NCBIfam" id="TIGR00706">
    <property type="entry name" value="SppA_dom"/>
    <property type="match status" value="1"/>
</dbReference>
<feature type="domain" description="Peptidase S49" evidence="5">
    <location>
        <begin position="129"/>
        <end position="279"/>
    </location>
</feature>
<comment type="similarity">
    <text evidence="1">Belongs to the peptidase S49 family.</text>
</comment>
<dbReference type="EMBL" id="CP102381">
    <property type="protein sequence ID" value="WEJ62451.1"/>
    <property type="molecule type" value="Genomic_DNA"/>
</dbReference>
<keyword evidence="4" id="KW-0720">Serine protease</keyword>
<gene>
    <name evidence="6" type="primary">sppA</name>
    <name evidence="6" type="ORF">NR989_10610</name>
</gene>
<evidence type="ECO:0000256" key="4">
    <source>
        <dbReference type="ARBA" id="ARBA00022825"/>
    </source>
</evidence>
<dbReference type="RefSeq" id="WP_275594709.1">
    <property type="nucleotide sequence ID" value="NZ_CP102381.1"/>
</dbReference>
<evidence type="ECO:0000256" key="2">
    <source>
        <dbReference type="ARBA" id="ARBA00022670"/>
    </source>
</evidence>
<dbReference type="PANTHER" id="PTHR42987">
    <property type="entry name" value="PEPTIDASE S49"/>
    <property type="match status" value="1"/>
</dbReference>
<sequence length="334" mass="36133">MVKKWKLSHPARGVKGLVVIGIVVLAFSLSGCAVIKLGQSYDSPIQEQVVDEGKTEDKVLILSINGTLSDSPKRGLLSQAPSLLDSVMMQLKKAEEDKKIKAVVLKINSPGGGVTVSDILYHELLGFKKRTNKKLYVQMMNVAASGGVYIAMAADHIQAHASTITGSVGVISINADLSGTMNKIGAAVNVYKTGDNKDMGSPFRSATESDKTIFQNMVDGMAENFYEVVKTQRKLTDEQMAELKTARIFTGKDAIQAGLVDSLGYLSDATEQACKLAEAKDCKVVSYRFKANPNVTSYSPSMSLQEGVQPVQLLDIPLLEQAKLKAGIYYLYLQ</sequence>
<evidence type="ECO:0000256" key="3">
    <source>
        <dbReference type="ARBA" id="ARBA00022801"/>
    </source>
</evidence>
<accession>A0ABY8C8Z7</accession>
<evidence type="ECO:0000313" key="7">
    <source>
        <dbReference type="Proteomes" id="UP001222275"/>
    </source>
</evidence>
<dbReference type="SUPFAM" id="SSF52096">
    <property type="entry name" value="ClpP/crotonase"/>
    <property type="match status" value="1"/>
</dbReference>
<protein>
    <submittedName>
        <fullName evidence="6">Signal peptide peptidase SppA</fullName>
    </submittedName>
</protein>
<dbReference type="CDD" id="cd07023">
    <property type="entry name" value="S49_Sppa_N_C"/>
    <property type="match status" value="1"/>
</dbReference>
<dbReference type="InterPro" id="IPR029045">
    <property type="entry name" value="ClpP/crotonase-like_dom_sf"/>
</dbReference>
<dbReference type="PROSITE" id="PS51257">
    <property type="entry name" value="PROKAR_LIPOPROTEIN"/>
    <property type="match status" value="1"/>
</dbReference>
<keyword evidence="7" id="KW-1185">Reference proteome</keyword>
<reference evidence="6 7" key="1">
    <citation type="submission" date="2022-06" db="EMBL/GenBank/DDBJ databases">
        <title>Thiomicrohabdus sp. nov, an obligately chemolithoautotrophic, sulfur-oxidizing bacterium isolated from beach of Guanyin Mountain. Amoy.</title>
        <authorList>
            <person name="Zhu H."/>
        </authorList>
    </citation>
    <scope>NUCLEOTIDE SEQUENCE [LARGE SCALE GENOMIC DNA]</scope>
    <source>
        <strain evidence="6 7">XGS-01</strain>
    </source>
</reference>
<dbReference type="Proteomes" id="UP001222275">
    <property type="component" value="Chromosome"/>
</dbReference>
<dbReference type="Pfam" id="PF01343">
    <property type="entry name" value="Peptidase_S49"/>
    <property type="match status" value="1"/>
</dbReference>